<organism evidence="1">
    <name type="scientific">marine sediment metagenome</name>
    <dbReference type="NCBI Taxonomy" id="412755"/>
    <lineage>
        <taxon>unclassified sequences</taxon>
        <taxon>metagenomes</taxon>
        <taxon>ecological metagenomes</taxon>
    </lineage>
</organism>
<feature type="non-terminal residue" evidence="1">
    <location>
        <position position="1"/>
    </location>
</feature>
<evidence type="ECO:0000313" key="1">
    <source>
        <dbReference type="EMBL" id="GAI92553.1"/>
    </source>
</evidence>
<proteinExistence type="predicted"/>
<comment type="caution">
    <text evidence="1">The sequence shown here is derived from an EMBL/GenBank/DDBJ whole genome shotgun (WGS) entry which is preliminary data.</text>
</comment>
<reference evidence="1" key="1">
    <citation type="journal article" date="2014" name="Front. Microbiol.">
        <title>High frequency of phylogenetically diverse reductive dehalogenase-homologous genes in deep subseafloor sedimentary metagenomes.</title>
        <authorList>
            <person name="Kawai M."/>
            <person name="Futagami T."/>
            <person name="Toyoda A."/>
            <person name="Takaki Y."/>
            <person name="Nishi S."/>
            <person name="Hori S."/>
            <person name="Arai W."/>
            <person name="Tsubouchi T."/>
            <person name="Morono Y."/>
            <person name="Uchiyama I."/>
            <person name="Ito T."/>
            <person name="Fujiyama A."/>
            <person name="Inagaki F."/>
            <person name="Takami H."/>
        </authorList>
    </citation>
    <scope>NUCLEOTIDE SEQUENCE</scope>
    <source>
        <strain evidence="1">Expedition CK06-06</strain>
    </source>
</reference>
<sequence>RQILTETAEAFSVQCPEIRFKKVKRGQWTIHHDTKKEDITFPDWIFTQREVMQEHMALHEISHSIASKKGGRNHDAIFQEIENRTHSMWNLWLGHRKRAYVECVIKNGIQYAYDWNIARTVFELTDDFSNDDFSHHIFCHHLSFLNSC</sequence>
<dbReference type="AlphaFoldDB" id="X1SHX4"/>
<accession>X1SHX4</accession>
<dbReference type="EMBL" id="BARW01023167">
    <property type="protein sequence ID" value="GAI92553.1"/>
    <property type="molecule type" value="Genomic_DNA"/>
</dbReference>
<evidence type="ECO:0008006" key="2">
    <source>
        <dbReference type="Google" id="ProtNLM"/>
    </source>
</evidence>
<gene>
    <name evidence="1" type="ORF">S12H4_38480</name>
</gene>
<protein>
    <recommendedName>
        <fullName evidence="2">SprT-like domain-containing protein</fullName>
    </recommendedName>
</protein>
<name>X1SHX4_9ZZZZ</name>